<proteinExistence type="predicted"/>
<dbReference type="RefSeq" id="WP_184002778.1">
    <property type="nucleotide sequence ID" value="NZ_BAABIF010000013.1"/>
</dbReference>
<name>A0A840YZ09_9SPHN</name>
<sequence>MAEVTLTIAGRSHVIACRDGEEPHLRDLARMLEHHSETALRAAGGVAGERMMLLIALILADKVAEAERNPATGLSPALLDRLADRLESVASALEDEAGPS</sequence>
<dbReference type="Gene3D" id="3.30.160.880">
    <property type="entry name" value="Cell division protein ZapA protomer, N-terminal domain"/>
    <property type="match status" value="1"/>
</dbReference>
<evidence type="ECO:0000313" key="1">
    <source>
        <dbReference type="EMBL" id="MBB5718760.1"/>
    </source>
</evidence>
<dbReference type="InterPro" id="IPR036192">
    <property type="entry name" value="Cell_div_ZapA-like_sf"/>
</dbReference>
<dbReference type="InterPro" id="IPR007838">
    <property type="entry name" value="Cell_div_ZapA-like"/>
</dbReference>
<dbReference type="InterPro" id="IPR042233">
    <property type="entry name" value="Cell_div_ZapA_N"/>
</dbReference>
<reference evidence="1 2" key="1">
    <citation type="submission" date="2020-08" db="EMBL/GenBank/DDBJ databases">
        <title>Genomic Encyclopedia of Type Strains, Phase IV (KMG-IV): sequencing the most valuable type-strain genomes for metagenomic binning, comparative biology and taxonomic classification.</title>
        <authorList>
            <person name="Goeker M."/>
        </authorList>
    </citation>
    <scope>NUCLEOTIDE SEQUENCE [LARGE SCALE GENOMIC DNA]</scope>
    <source>
        <strain evidence="1 2">DSM 27203</strain>
    </source>
</reference>
<dbReference type="EMBL" id="JACIJI010000002">
    <property type="protein sequence ID" value="MBB5718760.1"/>
    <property type="molecule type" value="Genomic_DNA"/>
</dbReference>
<protein>
    <submittedName>
        <fullName evidence="1">Cell division protein ZapA</fullName>
    </submittedName>
</protein>
<keyword evidence="1" id="KW-0131">Cell cycle</keyword>
<dbReference type="Proteomes" id="UP000554342">
    <property type="component" value="Unassembled WGS sequence"/>
</dbReference>
<dbReference type="Pfam" id="PF05164">
    <property type="entry name" value="ZapA"/>
    <property type="match status" value="1"/>
</dbReference>
<keyword evidence="2" id="KW-1185">Reference proteome</keyword>
<keyword evidence="1" id="KW-0132">Cell division</keyword>
<dbReference type="GO" id="GO:0051301">
    <property type="term" value="P:cell division"/>
    <property type="evidence" value="ECO:0007669"/>
    <property type="project" value="UniProtKB-KW"/>
</dbReference>
<accession>A0A840YZ09</accession>
<comment type="caution">
    <text evidence="1">The sequence shown here is derived from an EMBL/GenBank/DDBJ whole genome shotgun (WGS) entry which is preliminary data.</text>
</comment>
<evidence type="ECO:0000313" key="2">
    <source>
        <dbReference type="Proteomes" id="UP000554342"/>
    </source>
</evidence>
<gene>
    <name evidence="1" type="ORF">FHR23_001683</name>
</gene>
<dbReference type="AlphaFoldDB" id="A0A840YZ09"/>
<organism evidence="1 2">
    <name type="scientific">Stakelama sediminis</name>
    <dbReference type="NCBI Taxonomy" id="463200"/>
    <lineage>
        <taxon>Bacteria</taxon>
        <taxon>Pseudomonadati</taxon>
        <taxon>Pseudomonadota</taxon>
        <taxon>Alphaproteobacteria</taxon>
        <taxon>Sphingomonadales</taxon>
        <taxon>Sphingomonadaceae</taxon>
        <taxon>Stakelama</taxon>
    </lineage>
</organism>
<dbReference type="SUPFAM" id="SSF102829">
    <property type="entry name" value="Cell division protein ZapA-like"/>
    <property type="match status" value="1"/>
</dbReference>